<evidence type="ECO:0000313" key="4">
    <source>
        <dbReference type="EMBL" id="MPR33665.1"/>
    </source>
</evidence>
<evidence type="ECO:0000256" key="2">
    <source>
        <dbReference type="ARBA" id="ARBA00022679"/>
    </source>
</evidence>
<dbReference type="InterPro" id="IPR035094">
    <property type="entry name" value="EgtD"/>
</dbReference>
<dbReference type="PIRSF" id="PIRSF018005">
    <property type="entry name" value="UCP018005"/>
    <property type="match status" value="1"/>
</dbReference>
<dbReference type="GO" id="GO:0032259">
    <property type="term" value="P:methylation"/>
    <property type="evidence" value="ECO:0007669"/>
    <property type="project" value="UniProtKB-KW"/>
</dbReference>
<keyword evidence="1 4" id="KW-0489">Methyltransferase</keyword>
<dbReference type="EMBL" id="WHLY01000002">
    <property type="protein sequence ID" value="MPR33665.1"/>
    <property type="molecule type" value="Genomic_DNA"/>
</dbReference>
<evidence type="ECO:0000259" key="3">
    <source>
        <dbReference type="Pfam" id="PF10017"/>
    </source>
</evidence>
<keyword evidence="2 4" id="KW-0808">Transferase</keyword>
<dbReference type="EC" id="2.1.1.44" evidence="4"/>
<dbReference type="Pfam" id="PF10017">
    <property type="entry name" value="Methyltransf_33"/>
    <property type="match status" value="1"/>
</dbReference>
<keyword evidence="5" id="KW-1185">Reference proteome</keyword>
<dbReference type="SUPFAM" id="SSF53335">
    <property type="entry name" value="S-adenosyl-L-methionine-dependent methyltransferases"/>
    <property type="match status" value="1"/>
</dbReference>
<dbReference type="InterPro" id="IPR019257">
    <property type="entry name" value="MeTrfase_dom"/>
</dbReference>
<dbReference type="NCBIfam" id="TIGR03438">
    <property type="entry name" value="egtD_ergothio"/>
    <property type="match status" value="1"/>
</dbReference>
<dbReference type="GO" id="GO:0052706">
    <property type="term" value="F:L-histidine N(alpha)-methyltransferase activity"/>
    <property type="evidence" value="ECO:0007669"/>
    <property type="project" value="UniProtKB-EC"/>
</dbReference>
<gene>
    <name evidence="4" type="primary">egtD</name>
    <name evidence="4" type="ORF">GBK04_09860</name>
</gene>
<dbReference type="InterPro" id="IPR017804">
    <property type="entry name" value="MeTrfase_EgtD-like"/>
</dbReference>
<comment type="caution">
    <text evidence="4">The sequence shown here is derived from an EMBL/GenBank/DDBJ whole genome shotgun (WGS) entry which is preliminary data.</text>
</comment>
<evidence type="ECO:0000256" key="1">
    <source>
        <dbReference type="ARBA" id="ARBA00022603"/>
    </source>
</evidence>
<name>A0A7C9F384_9BACT</name>
<reference evidence="4 5" key="1">
    <citation type="submission" date="2019-10" db="EMBL/GenBank/DDBJ databases">
        <title>Draft Genome Sequence of Cytophagaceae sp. SJW1-29.</title>
        <authorList>
            <person name="Choi A."/>
        </authorList>
    </citation>
    <scope>NUCLEOTIDE SEQUENCE [LARGE SCALE GENOMIC DNA]</scope>
    <source>
        <strain evidence="4 5">SJW1-29</strain>
    </source>
</reference>
<sequence length="360" mass="40788">MAVYGPAASELGAKKLRHDEKPLHSKVNHSTSNICHTLSTLRLSLPTILTPFAEDVLSGLSAEQKTLSSKYFYDDEGSRIFQEIMQLPEYYLTRAEMEIMTSQPAAIAAALPYREPFNIIELGAGDGLKTKELLKFLVQKAVDFTYMPIDISGEAMQQLEKKLAESLPDLDVRPLIGDYFKVLSALNSEGRPNLYLFMGGNIGNYEKEGAIELLRMLEGIMQPNGRLLTGFDLRKNPRVISQAYDDAQGTTRSFNMNLLTRMNRELDADFVLEQFDFYSFYNPYNGEVRSMLVSLEEQQVSIKALDATFHFRENELIRTELSKKYTLDEITGLAAESGFLVEKNFFDSQHFFTDSLWAKA</sequence>
<dbReference type="Proteomes" id="UP000479293">
    <property type="component" value="Unassembled WGS sequence"/>
</dbReference>
<proteinExistence type="predicted"/>
<evidence type="ECO:0000313" key="5">
    <source>
        <dbReference type="Proteomes" id="UP000479293"/>
    </source>
</evidence>
<dbReference type="PANTHER" id="PTHR43397:SF1">
    <property type="entry name" value="ERGOTHIONEINE BIOSYNTHESIS PROTEIN 1"/>
    <property type="match status" value="1"/>
</dbReference>
<dbReference type="InterPro" id="IPR029063">
    <property type="entry name" value="SAM-dependent_MTases_sf"/>
</dbReference>
<protein>
    <submittedName>
        <fullName evidence="4">L-histidine N(Alpha)-methyltransferase</fullName>
        <ecNumber evidence="4">2.1.1.44</ecNumber>
    </submittedName>
</protein>
<dbReference type="Gene3D" id="3.40.50.150">
    <property type="entry name" value="Vaccinia Virus protein VP39"/>
    <property type="match status" value="1"/>
</dbReference>
<feature type="domain" description="Histidine-specific methyltransferase SAM-dependent" evidence="3">
    <location>
        <begin position="52"/>
        <end position="358"/>
    </location>
</feature>
<accession>A0A7C9F384</accession>
<dbReference type="InterPro" id="IPR051128">
    <property type="entry name" value="EgtD_Methyltrsf_superfamily"/>
</dbReference>
<dbReference type="AlphaFoldDB" id="A0A7C9F384"/>
<organism evidence="4 5">
    <name type="scientific">Salmonirosea aquatica</name>
    <dbReference type="NCBI Taxonomy" id="2654236"/>
    <lineage>
        <taxon>Bacteria</taxon>
        <taxon>Pseudomonadati</taxon>
        <taxon>Bacteroidota</taxon>
        <taxon>Cytophagia</taxon>
        <taxon>Cytophagales</taxon>
        <taxon>Spirosomataceae</taxon>
        <taxon>Salmonirosea</taxon>
    </lineage>
</organism>
<dbReference type="PANTHER" id="PTHR43397">
    <property type="entry name" value="ERGOTHIONEINE BIOSYNTHESIS PROTEIN 1"/>
    <property type="match status" value="1"/>
</dbReference>